<name>A0ABT1L1E1_9ACTN</name>
<proteinExistence type="predicted"/>
<sequence>MASWVRRRDGNAADVHYLEEARAALGPIMAASRDIAASGRSHHVRALGRLALAEQADQLAAIAAALSAWGQLDARSASSSTPFPDAIPERHSTDQDRNFADHLAAHAHASLASARAEMITGASPTARSIAEQAIHVHDRRLAAIILLFPPTTPRP</sequence>
<dbReference type="Proteomes" id="UP001204524">
    <property type="component" value="Unassembled WGS sequence"/>
</dbReference>
<keyword evidence="2" id="KW-1185">Reference proteome</keyword>
<protein>
    <recommendedName>
        <fullName evidence="3">DUF305 domain-containing protein</fullName>
    </recommendedName>
</protein>
<dbReference type="Gene3D" id="1.20.1260.10">
    <property type="match status" value="1"/>
</dbReference>
<comment type="caution">
    <text evidence="1">The sequence shown here is derived from an EMBL/GenBank/DDBJ whole genome shotgun (WGS) entry which is preliminary data.</text>
</comment>
<dbReference type="EMBL" id="JANARS010000009">
    <property type="protein sequence ID" value="MCP3423850.1"/>
    <property type="molecule type" value="Genomic_DNA"/>
</dbReference>
<dbReference type="InterPro" id="IPR012347">
    <property type="entry name" value="Ferritin-like"/>
</dbReference>
<evidence type="ECO:0000313" key="2">
    <source>
        <dbReference type="Proteomes" id="UP001204524"/>
    </source>
</evidence>
<accession>A0ABT1L1E1</accession>
<reference evidence="1 2" key="1">
    <citation type="submission" date="2022-06" db="EMBL/GenBank/DDBJ databases">
        <authorList>
            <person name="So Y."/>
        </authorList>
    </citation>
    <scope>NUCLEOTIDE SEQUENCE [LARGE SCALE GENOMIC DNA]</scope>
    <source>
        <strain evidence="1 2">STR3</strain>
    </source>
</reference>
<evidence type="ECO:0008006" key="3">
    <source>
        <dbReference type="Google" id="ProtNLM"/>
    </source>
</evidence>
<evidence type="ECO:0000313" key="1">
    <source>
        <dbReference type="EMBL" id="MCP3423850.1"/>
    </source>
</evidence>
<dbReference type="RefSeq" id="WP_254183007.1">
    <property type="nucleotide sequence ID" value="NZ_JANARS010000009.1"/>
</dbReference>
<organism evidence="1 2">
    <name type="scientific">Nocardioides pinisoli</name>
    <dbReference type="NCBI Taxonomy" id="2950279"/>
    <lineage>
        <taxon>Bacteria</taxon>
        <taxon>Bacillati</taxon>
        <taxon>Actinomycetota</taxon>
        <taxon>Actinomycetes</taxon>
        <taxon>Propionibacteriales</taxon>
        <taxon>Nocardioidaceae</taxon>
        <taxon>Nocardioides</taxon>
    </lineage>
</organism>
<gene>
    <name evidence="1" type="ORF">NCI01_18740</name>
</gene>